<dbReference type="AlphaFoldDB" id="A0A8A1RXG4"/>
<dbReference type="InterPro" id="IPR001750">
    <property type="entry name" value="ND/Mrp_TM"/>
</dbReference>
<evidence type="ECO:0000313" key="11">
    <source>
        <dbReference type="EMBL" id="QST19811.1"/>
    </source>
</evidence>
<gene>
    <name evidence="11" type="primary">nad2</name>
</gene>
<name>A0A8A1RXG4_9EUKA</name>
<evidence type="ECO:0000256" key="1">
    <source>
        <dbReference type="ARBA" id="ARBA00004141"/>
    </source>
</evidence>
<evidence type="ECO:0000313" key="8">
    <source>
        <dbReference type="EMBL" id="QST19754.1"/>
    </source>
</evidence>
<comment type="subcellular location">
    <subcellularLocation>
        <location evidence="1">Membrane</location>
        <topology evidence="1">Multi-pass membrane protein</topology>
    </subcellularLocation>
</comment>
<evidence type="ECO:0000256" key="5">
    <source>
        <dbReference type="SAM" id="Phobius"/>
    </source>
</evidence>
<reference evidence="11" key="1">
    <citation type="journal article" date="2021" name="Front. Microbiol.">
        <title>Large Differences in the Haptophyte Phaeocystis globosa Mitochondrial Genomes Driven by Repeat Amplifications.</title>
        <authorList>
            <person name="Song H."/>
            <person name="Chen Y."/>
            <person name="Liu F."/>
            <person name="Chen N."/>
        </authorList>
    </citation>
    <scope>NUCLEOTIDE SEQUENCE</scope>
    <source>
        <strain evidence="9">CNS00069</strain>
        <strain evidence="11">CNS00087</strain>
        <strain evidence="7">CNS00262</strain>
        <strain evidence="8">CNS00266</strain>
    </source>
</reference>
<dbReference type="GO" id="GO:0042773">
    <property type="term" value="P:ATP synthesis coupled electron transport"/>
    <property type="evidence" value="ECO:0007669"/>
    <property type="project" value="InterPro"/>
</dbReference>
<feature type="transmembrane region" description="Helical" evidence="5">
    <location>
        <begin position="329"/>
        <end position="350"/>
    </location>
</feature>
<dbReference type="EMBL" id="MW435862">
    <property type="protein sequence ID" value="QST19754.1"/>
    <property type="molecule type" value="Genomic_DNA"/>
</dbReference>
<evidence type="ECO:0000256" key="3">
    <source>
        <dbReference type="ARBA" id="ARBA00022989"/>
    </source>
</evidence>
<keyword evidence="11" id="KW-0496">Mitochondrion</keyword>
<feature type="transmembrane region" description="Helical" evidence="5">
    <location>
        <begin position="371"/>
        <end position="394"/>
    </location>
</feature>
<feature type="transmembrane region" description="Helical" evidence="5">
    <location>
        <begin position="12"/>
        <end position="30"/>
    </location>
</feature>
<keyword evidence="2 5" id="KW-0812">Transmembrane</keyword>
<dbReference type="EMBL" id="MW435864">
    <property type="protein sequence ID" value="QST19792.1"/>
    <property type="molecule type" value="Genomic_DNA"/>
</dbReference>
<feature type="transmembrane region" description="Helical" evidence="5">
    <location>
        <begin position="302"/>
        <end position="323"/>
    </location>
</feature>
<dbReference type="NCBIfam" id="TIGR01770">
    <property type="entry name" value="NDH_I_N"/>
    <property type="match status" value="1"/>
</dbReference>
<protein>
    <submittedName>
        <fullName evidence="11">NADH dehydrogenase subunit 2</fullName>
    </submittedName>
</protein>
<reference evidence="10" key="2">
    <citation type="submission" date="2021-01" db="EMBL/GenBank/DDBJ databases">
        <title>Comparative mitochondrial genomics of the harmful algal bloom species Phaeocystis globosa: repeat region and gene arrangement.</title>
        <authorList>
            <person name="Song H."/>
            <person name="Chen N."/>
        </authorList>
    </citation>
    <scope>NUCLEOTIDE SEQUENCE</scope>
    <source>
        <strain evidence="10">CNS00070</strain>
    </source>
</reference>
<keyword evidence="4 5" id="KW-0472">Membrane</keyword>
<dbReference type="PANTHER" id="PTHR22773">
    <property type="entry name" value="NADH DEHYDROGENASE"/>
    <property type="match status" value="1"/>
</dbReference>
<evidence type="ECO:0000256" key="4">
    <source>
        <dbReference type="ARBA" id="ARBA00023136"/>
    </source>
</evidence>
<dbReference type="EMBL" id="MW435861">
    <property type="protein sequence ID" value="QST19735.1"/>
    <property type="molecule type" value="Genomic_DNA"/>
</dbReference>
<evidence type="ECO:0000313" key="7">
    <source>
        <dbReference type="EMBL" id="QST19735.1"/>
    </source>
</evidence>
<feature type="transmembrane region" description="Helical" evidence="5">
    <location>
        <begin position="77"/>
        <end position="96"/>
    </location>
</feature>
<feature type="transmembrane region" description="Helical" evidence="5">
    <location>
        <begin position="203"/>
        <end position="221"/>
    </location>
</feature>
<feature type="transmembrane region" description="Helical" evidence="5">
    <location>
        <begin position="108"/>
        <end position="124"/>
    </location>
</feature>
<feature type="transmembrane region" description="Helical" evidence="5">
    <location>
        <begin position="409"/>
        <end position="430"/>
    </location>
</feature>
<accession>A0A8A1RXG4</accession>
<feature type="transmembrane region" description="Helical" evidence="5">
    <location>
        <begin position="241"/>
        <end position="267"/>
    </location>
</feature>
<dbReference type="InterPro" id="IPR010096">
    <property type="entry name" value="NADH-Q_OxRdtase_suN/2"/>
</dbReference>
<feature type="transmembrane region" description="Helical" evidence="5">
    <location>
        <begin position="130"/>
        <end position="150"/>
    </location>
</feature>
<dbReference type="Pfam" id="PF00361">
    <property type="entry name" value="Proton_antipo_M"/>
    <property type="match status" value="1"/>
</dbReference>
<dbReference type="GO" id="GO:0016020">
    <property type="term" value="C:membrane"/>
    <property type="evidence" value="ECO:0007669"/>
    <property type="project" value="UniProtKB-SubCell"/>
</dbReference>
<dbReference type="EMBL" id="MW435863">
    <property type="protein sequence ID" value="QST19773.1"/>
    <property type="molecule type" value="Genomic_DNA"/>
</dbReference>
<feature type="transmembrane region" description="Helical" evidence="5">
    <location>
        <begin position="162"/>
        <end position="183"/>
    </location>
</feature>
<proteinExistence type="predicted"/>
<evidence type="ECO:0000259" key="6">
    <source>
        <dbReference type="Pfam" id="PF00361"/>
    </source>
</evidence>
<keyword evidence="3 5" id="KW-1133">Transmembrane helix</keyword>
<feature type="transmembrane region" description="Helical" evidence="5">
    <location>
        <begin position="37"/>
        <end position="57"/>
    </location>
</feature>
<feature type="transmembrane region" description="Helical" evidence="5">
    <location>
        <begin position="451"/>
        <end position="468"/>
    </location>
</feature>
<dbReference type="EMBL" id="MW435865">
    <property type="protein sequence ID" value="QST19811.1"/>
    <property type="molecule type" value="Genomic_DNA"/>
</dbReference>
<feature type="transmembrane region" description="Helical" evidence="5">
    <location>
        <begin position="273"/>
        <end position="295"/>
    </location>
</feature>
<geneLocation type="mitochondrion" evidence="11"/>
<evidence type="ECO:0000256" key="2">
    <source>
        <dbReference type="ARBA" id="ARBA00022692"/>
    </source>
</evidence>
<feature type="domain" description="NADH:quinone oxidoreductase/Mrp antiporter transmembrane" evidence="6">
    <location>
        <begin position="127"/>
        <end position="422"/>
    </location>
</feature>
<sequence>MNCLFLCFVEFSLAIYISLAVIFSVIFASFKSYSFPSLLSIITSSSIFVFLLLILQLVDISDSSFVLLNGLSLYSTFNIFFQGLLLISGCFILFLNRSYYFTRLLFQYEFDIIVIFSFLALSALCFSNDFLMVYVVLELQSLAFYILAGFWKNSEYCNESGLRYFVIGAFSSCLLILSFSFIYLSLGSTSFDIISTINSEVFIRFHLSLFGICLFLIALFFKLGAAPSHFWVCDVYEGALINITAFFSIIPKAVIFCLLFKFVSLAFLSHSSISSILTTFSGIFSVFISSVAALYQKKTKRLVAYSAIGHVGFILLAFSYGNFDSVNSALIYIVIYMITSLGIFSLLVGFSSNGFLFKYLVTWSFIKKWNIIIPLFLAILLFSAAGIPPLAGFYSKFNVLMLLVLEERIVLALLLVVFSCISCFFYIRLIKVLFFNLFANNIFFNRICSKGFEFPLVASLFFTIFFLIKPESLNNLFSYVTLLFIF</sequence>
<evidence type="ECO:0000313" key="10">
    <source>
        <dbReference type="EMBL" id="QST19792.1"/>
    </source>
</evidence>
<organism evidence="11">
    <name type="scientific">Phaeocystis globosa</name>
    <dbReference type="NCBI Taxonomy" id="33658"/>
    <lineage>
        <taxon>Eukaryota</taxon>
        <taxon>Haptista</taxon>
        <taxon>Haptophyta</taxon>
        <taxon>Prymnesiophyceae</taxon>
        <taxon>Phaeocystales</taxon>
        <taxon>Phaeocystaceae</taxon>
        <taxon>Phaeocystis</taxon>
    </lineage>
</organism>
<evidence type="ECO:0000313" key="9">
    <source>
        <dbReference type="EMBL" id="QST19773.1"/>
    </source>
</evidence>
<dbReference type="GO" id="GO:0008137">
    <property type="term" value="F:NADH dehydrogenase (ubiquinone) activity"/>
    <property type="evidence" value="ECO:0007669"/>
    <property type="project" value="InterPro"/>
</dbReference>